<proteinExistence type="predicted"/>
<evidence type="ECO:0000313" key="4">
    <source>
        <dbReference type="Proteomes" id="UP000294796"/>
    </source>
</evidence>
<dbReference type="InterPro" id="IPR035897">
    <property type="entry name" value="Toll_tir_struct_dom_sf"/>
</dbReference>
<evidence type="ECO:0000256" key="1">
    <source>
        <dbReference type="SAM" id="MobiDB-lite"/>
    </source>
</evidence>
<dbReference type="AlphaFoldDB" id="A0A4R5TY92"/>
<feature type="domain" description="TIR" evidence="2">
    <location>
        <begin position="2"/>
        <end position="144"/>
    </location>
</feature>
<dbReference type="Pfam" id="PF13676">
    <property type="entry name" value="TIR_2"/>
    <property type="match status" value="1"/>
</dbReference>
<comment type="caution">
    <text evidence="3">The sequence shown here is derived from an EMBL/GenBank/DDBJ whole genome shotgun (WGS) entry which is preliminary data.</text>
</comment>
<organism evidence="3 4">
    <name type="scientific">Luteimonas aestuarii</name>
    <dbReference type="NCBI Taxonomy" id="453837"/>
    <lineage>
        <taxon>Bacteria</taxon>
        <taxon>Pseudomonadati</taxon>
        <taxon>Pseudomonadota</taxon>
        <taxon>Gammaproteobacteria</taxon>
        <taxon>Lysobacterales</taxon>
        <taxon>Lysobacteraceae</taxon>
        <taxon>Luteimonas</taxon>
    </lineage>
</organism>
<gene>
    <name evidence="3" type="ORF">E2F46_06200</name>
</gene>
<keyword evidence="4" id="KW-1185">Reference proteome</keyword>
<accession>A0A4R5TY92</accession>
<evidence type="ECO:0000313" key="3">
    <source>
        <dbReference type="EMBL" id="TDK26186.1"/>
    </source>
</evidence>
<dbReference type="SUPFAM" id="SSF52200">
    <property type="entry name" value="Toll/Interleukin receptor TIR domain"/>
    <property type="match status" value="1"/>
</dbReference>
<reference evidence="3 4" key="1">
    <citation type="submission" date="2019-03" db="EMBL/GenBank/DDBJ databases">
        <title>Luteimonas zhaokaii sp.nov., isolated from the rectal contents of Plateau pika in Yushu, Qinghai Province, China.</title>
        <authorList>
            <person name="Zhang G."/>
        </authorList>
    </citation>
    <scope>NUCLEOTIDE SEQUENCE [LARGE SCALE GENOMIC DNA]</scope>
    <source>
        <strain evidence="3 4">B9</strain>
    </source>
</reference>
<feature type="region of interest" description="Disordered" evidence="1">
    <location>
        <begin position="155"/>
        <end position="178"/>
    </location>
</feature>
<dbReference type="SMART" id="SM00255">
    <property type="entry name" value="TIR"/>
    <property type="match status" value="1"/>
</dbReference>
<dbReference type="PROSITE" id="PS50104">
    <property type="entry name" value="TIR"/>
    <property type="match status" value="1"/>
</dbReference>
<dbReference type="Gene3D" id="3.40.50.10140">
    <property type="entry name" value="Toll/interleukin-1 receptor homology (TIR) domain"/>
    <property type="match status" value="1"/>
</dbReference>
<dbReference type="RefSeq" id="WP_133321218.1">
    <property type="nucleotide sequence ID" value="NZ_SMTF01000003.1"/>
</dbReference>
<dbReference type="OrthoDB" id="1426235at2"/>
<dbReference type="InterPro" id="IPR000157">
    <property type="entry name" value="TIR_dom"/>
</dbReference>
<evidence type="ECO:0000259" key="2">
    <source>
        <dbReference type="PROSITE" id="PS50104"/>
    </source>
</evidence>
<name>A0A4R5TY92_9GAMM</name>
<dbReference type="EMBL" id="SMTF01000003">
    <property type="protein sequence ID" value="TDK26186.1"/>
    <property type="molecule type" value="Genomic_DNA"/>
</dbReference>
<protein>
    <submittedName>
        <fullName evidence="3">Toll/interleukin-1 receptor domain-containing protein</fullName>
    </submittedName>
</protein>
<keyword evidence="3" id="KW-0675">Receptor</keyword>
<dbReference type="GO" id="GO:0007165">
    <property type="term" value="P:signal transduction"/>
    <property type="evidence" value="ECO:0007669"/>
    <property type="project" value="InterPro"/>
</dbReference>
<sequence length="324" mass="36579">MTAPRVFLSYSHADAQWRDQIEKQLSALQRQGVIEVWHDRRIEPGQDFAQQIDDHVNQDEIILLLVSSDFIHSSYCYEIEMQRAMERHAAGEAVVIPVILRACDWTSLPFGKLQAVPEDGKPIKQWADPDEAMLQVVKGVRKAASRWLKAPVEQPTPPAYAVSSSAAHGKTPGPRSSNLRLAKSFTERDKDRFKDETFEYVAKFNENSLAELTDRNPGYEGVFKRVDANRFFATIYRDGKDVARATYFTGGGILGEGINYRQGETTESSSTNETLTVEADDQAIFMKAMGMPMLGSERDRKLSQEGAAEYLWSLLIEPLQRDVR</sequence>
<dbReference type="Proteomes" id="UP000294796">
    <property type="component" value="Unassembled WGS sequence"/>
</dbReference>